<dbReference type="InterPro" id="IPR006101">
    <property type="entry name" value="Glyco_hydro_2"/>
</dbReference>
<dbReference type="InterPro" id="IPR050347">
    <property type="entry name" value="Bact_Beta-galactosidase"/>
</dbReference>
<evidence type="ECO:0000256" key="2">
    <source>
        <dbReference type="ARBA" id="ARBA00007401"/>
    </source>
</evidence>
<dbReference type="InterPro" id="IPR014718">
    <property type="entry name" value="GH-type_carb-bd"/>
</dbReference>
<dbReference type="Gene3D" id="2.60.120.260">
    <property type="entry name" value="Galactose-binding domain-like"/>
    <property type="match status" value="1"/>
</dbReference>
<dbReference type="InterPro" id="IPR032312">
    <property type="entry name" value="LacZ_4"/>
</dbReference>
<dbReference type="GO" id="GO:0009341">
    <property type="term" value="C:beta-galactosidase complex"/>
    <property type="evidence" value="ECO:0007669"/>
    <property type="project" value="InterPro"/>
</dbReference>
<dbReference type="Pfam" id="PF16353">
    <property type="entry name" value="LacZ_4"/>
    <property type="match status" value="1"/>
</dbReference>
<dbReference type="SMART" id="SM01038">
    <property type="entry name" value="Bgal_small_N"/>
    <property type="match status" value="1"/>
</dbReference>
<dbReference type="Pfam" id="PF02929">
    <property type="entry name" value="Bgal_small_N"/>
    <property type="match status" value="1"/>
</dbReference>
<keyword evidence="4" id="KW-0378">Hydrolase</keyword>
<comment type="catalytic activity">
    <reaction evidence="1">
        <text>Hydrolysis of terminal non-reducing beta-D-galactose residues in beta-D-galactosides.</text>
        <dbReference type="EC" id="3.2.1.23"/>
    </reaction>
</comment>
<dbReference type="InterPro" id="IPR006102">
    <property type="entry name" value="Ig-like_GH2"/>
</dbReference>
<evidence type="ECO:0000256" key="5">
    <source>
        <dbReference type="ARBA" id="ARBA00023295"/>
    </source>
</evidence>
<dbReference type="SUPFAM" id="SSF49303">
    <property type="entry name" value="beta-Galactosidase/glucuronidase domain"/>
    <property type="match status" value="2"/>
</dbReference>
<dbReference type="Gene3D" id="2.70.98.10">
    <property type="match status" value="1"/>
</dbReference>
<dbReference type="Pfam" id="PF02836">
    <property type="entry name" value="Glyco_hydro_2_C"/>
    <property type="match status" value="1"/>
</dbReference>
<dbReference type="InterPro" id="IPR036156">
    <property type="entry name" value="Beta-gal/glucu_dom_sf"/>
</dbReference>
<evidence type="ECO:0000256" key="4">
    <source>
        <dbReference type="ARBA" id="ARBA00022801"/>
    </source>
</evidence>
<dbReference type="GO" id="GO:0004565">
    <property type="term" value="F:beta-galactosidase activity"/>
    <property type="evidence" value="ECO:0007669"/>
    <property type="project" value="UniProtKB-EC"/>
</dbReference>
<proteinExistence type="inferred from homology"/>
<dbReference type="InterPro" id="IPR004199">
    <property type="entry name" value="B-gal_small/dom_5"/>
</dbReference>
<dbReference type="InterPro" id="IPR013783">
    <property type="entry name" value="Ig-like_fold"/>
</dbReference>
<dbReference type="Gene3D" id="2.60.40.10">
    <property type="entry name" value="Immunoglobulins"/>
    <property type="match status" value="2"/>
</dbReference>
<dbReference type="SUPFAM" id="SSF74650">
    <property type="entry name" value="Galactose mutarotase-like"/>
    <property type="match status" value="1"/>
</dbReference>
<dbReference type="InterPro" id="IPR017853">
    <property type="entry name" value="GH"/>
</dbReference>
<evidence type="ECO:0000256" key="1">
    <source>
        <dbReference type="ARBA" id="ARBA00001412"/>
    </source>
</evidence>
<dbReference type="PANTHER" id="PTHR46323:SF2">
    <property type="entry name" value="BETA-GALACTOSIDASE"/>
    <property type="match status" value="1"/>
</dbReference>
<comment type="similarity">
    <text evidence="2">Belongs to the glycosyl hydrolase 2 family.</text>
</comment>
<dbReference type="PROSITE" id="PS00719">
    <property type="entry name" value="GLYCOSYL_HYDROL_F2_1"/>
    <property type="match status" value="1"/>
</dbReference>
<dbReference type="InterPro" id="IPR008979">
    <property type="entry name" value="Galactose-bd-like_sf"/>
</dbReference>
<feature type="domain" description="Beta galactosidase small chain/" evidence="7">
    <location>
        <begin position="754"/>
        <end position="1033"/>
    </location>
</feature>
<evidence type="ECO:0000313" key="8">
    <source>
        <dbReference type="EMBL" id="UJG40306.1"/>
    </source>
</evidence>
<dbReference type="Pfam" id="PF00703">
    <property type="entry name" value="Glyco_hydro_2"/>
    <property type="match status" value="1"/>
</dbReference>
<evidence type="ECO:0000256" key="6">
    <source>
        <dbReference type="ARBA" id="ARBA00032230"/>
    </source>
</evidence>
<dbReference type="InterPro" id="IPR006103">
    <property type="entry name" value="Glyco_hydro_2_cat"/>
</dbReference>
<dbReference type="EMBL" id="CP084166">
    <property type="protein sequence ID" value="UJG40306.1"/>
    <property type="molecule type" value="Genomic_DNA"/>
</dbReference>
<dbReference type="Gene3D" id="3.20.20.80">
    <property type="entry name" value="Glycosidases"/>
    <property type="match status" value="1"/>
</dbReference>
<dbReference type="Pfam" id="PF02837">
    <property type="entry name" value="Glyco_hydro_2_N"/>
    <property type="match status" value="1"/>
</dbReference>
<sequence>MTKYDWENEKVIGVNKEKGHCLLIPQSSIKAKVNKEKSKFYFSLNGKWKFHWSPNPFSRPISFFECDFDDSQWNEINVPGTFELQGYGMPYYLASSYPPPLRKRNAPNIDKKNNPVGSYRKKIILPETWEQREIFIHFAGVKSAFYLWINGQKVGYSQGSMTPAEFDITKYVKKGENFIAVEVYKWSDGYYLEDQDYWFLGGIFRDVFIYSTPKLHIWDIFTSTSFDKQYINSKLNLRIKVRNFSEKEKEFRIKIKLYEEGRNKEIFSLETDTHTINSLDELEFSISKQVLSPKKWTAETPNLYNLLLILIDGEDNELEYLWETIGFRQVEIRNSQILINGKPIILKGVNHHDFDQKNGYSISFKQMEEDIRIMKKNNINAVRTSHYPSDPCFYDLCDKYGLYVMDEANVEAHGFMGNIFLRRKLHKKWTKSAVDRMLRMVERDKNHHSVIMWSLGNEACFGEPHIKMKEEALKIDDSRPFHYENDLDLKVSDVFSAMYFSPKKVEQIGRLEKIKYRFPNGLISPKVYSSKPFILCEYAHAMGNSLGNFKKYIDLFYRYDNICGGFIWDFVDQGILVKTDDGKNYWAYGGDFGDKPNSLNFCINGIVRPDRSPNPSLFEVKKGYQSVKVVPVDAKKGVFKLVNLYSFQNLNFLEIIWELTEDGEIVKTGSIGCQDIPPMDVKMVEIPLNYEFKNTSEYHLLFKFCLAEDMLWAEKGYELAWEQIELQSFNEKELLNEEKRAEKLLVNETEKEIEIVGNFFTVKISKDSGLISSYRVEEEELFLKSLKPNFWRAPIDNDNLARVLKYNYPFLRFFLKESLWKRANVLKGVKELSWEQPTEREVIVRAEIKILKNKSPYTIHYTIQGNSEIKFEISFKPDYELIRLGMQTLLNKRLQNFRWFGRGMHETYEDRKNGAPVGIYESNVDGLIHDYVYPQENGNRTDVRWLKITDKKGNGIEIRCGFNNFICFSVWPYTQEELEKAEHVHELPRREELTLNIDYKQRGVGGDFPAVPSVHEEYKLKPNKLYRYSFSLESYKKTN</sequence>
<dbReference type="GO" id="GO:0005990">
    <property type="term" value="P:lactose catabolic process"/>
    <property type="evidence" value="ECO:0007669"/>
    <property type="project" value="TreeGrafter"/>
</dbReference>
<organism evidence="8">
    <name type="scientific">Candidatus Heimdallarchaeum aukensis</name>
    <dbReference type="NCBI Taxonomy" id="2876573"/>
    <lineage>
        <taxon>Archaea</taxon>
        <taxon>Promethearchaeati</taxon>
        <taxon>Candidatus Heimdallarchaeota</taxon>
        <taxon>Candidatus Heimdallarchaeia (ex Rinke et al. 2021) (nom. nud.)</taxon>
        <taxon>Candidatus Heimdallarchaeales</taxon>
        <taxon>Candidatus Heimdallarchaeaceae</taxon>
        <taxon>Candidatus Heimdallarchaeum</taxon>
    </lineage>
</organism>
<gene>
    <name evidence="8" type="ORF">K9W45_10750</name>
</gene>
<dbReference type="InterPro" id="IPR023230">
    <property type="entry name" value="Glyco_hydro_2_CS"/>
</dbReference>
<dbReference type="InterPro" id="IPR011013">
    <property type="entry name" value="Gal_mutarotase_sf_dom"/>
</dbReference>
<keyword evidence="5" id="KW-0326">Glycosidase</keyword>
<accession>A0A9Y1BJP9</accession>
<dbReference type="Proteomes" id="UP001201020">
    <property type="component" value="Chromosome"/>
</dbReference>
<dbReference type="PRINTS" id="PR00132">
    <property type="entry name" value="GLHYDRLASE2"/>
</dbReference>
<dbReference type="EC" id="3.2.1.23" evidence="3"/>
<dbReference type="SUPFAM" id="SSF51445">
    <property type="entry name" value="(Trans)glycosidases"/>
    <property type="match status" value="1"/>
</dbReference>
<protein>
    <recommendedName>
        <fullName evidence="3">beta-galactosidase</fullName>
        <ecNumber evidence="3">3.2.1.23</ecNumber>
    </recommendedName>
    <alternativeName>
        <fullName evidence="6">Lactase</fullName>
    </alternativeName>
</protein>
<name>A0A9Y1BJP9_9ARCH</name>
<dbReference type="InterPro" id="IPR006104">
    <property type="entry name" value="Glyco_hydro_2_N"/>
</dbReference>
<dbReference type="PANTHER" id="PTHR46323">
    <property type="entry name" value="BETA-GALACTOSIDASE"/>
    <property type="match status" value="1"/>
</dbReference>
<evidence type="ECO:0000256" key="3">
    <source>
        <dbReference type="ARBA" id="ARBA00012756"/>
    </source>
</evidence>
<dbReference type="AlphaFoldDB" id="A0A9Y1BJP9"/>
<evidence type="ECO:0000259" key="7">
    <source>
        <dbReference type="SMART" id="SM01038"/>
    </source>
</evidence>
<reference evidence="8" key="1">
    <citation type="journal article" date="2022" name="Nat. Microbiol.">
        <title>Unique mobile elements and scalable gene flow at the prokaryote-eukaryote boundary revealed by circularized Asgard archaea genomes.</title>
        <authorList>
            <person name="Wu F."/>
            <person name="Speth D.R."/>
            <person name="Philosof A."/>
            <person name="Cremiere A."/>
            <person name="Narayanan A."/>
            <person name="Barco R.A."/>
            <person name="Connon S.A."/>
            <person name="Amend J.P."/>
            <person name="Antoshechkin I.A."/>
            <person name="Orphan V.J."/>
        </authorList>
    </citation>
    <scope>NUCLEOTIDE SEQUENCE</scope>
    <source>
        <strain evidence="8">PM71</strain>
    </source>
</reference>
<dbReference type="GO" id="GO:0030246">
    <property type="term" value="F:carbohydrate binding"/>
    <property type="evidence" value="ECO:0007669"/>
    <property type="project" value="InterPro"/>
</dbReference>
<dbReference type="SUPFAM" id="SSF49785">
    <property type="entry name" value="Galactose-binding domain-like"/>
    <property type="match status" value="1"/>
</dbReference>